<evidence type="ECO:0000256" key="2">
    <source>
        <dbReference type="ARBA" id="ARBA00008814"/>
    </source>
</evidence>
<dbReference type="PROSITE" id="PS51257">
    <property type="entry name" value="PROKAR_LIPOPROTEIN"/>
    <property type="match status" value="1"/>
</dbReference>
<keyword evidence="4 7" id="KW-0732">Signal</keyword>
<evidence type="ECO:0000313" key="9">
    <source>
        <dbReference type="Proteomes" id="UP000191171"/>
    </source>
</evidence>
<feature type="coiled-coil region" evidence="5">
    <location>
        <begin position="181"/>
        <end position="208"/>
    </location>
</feature>
<evidence type="ECO:0000256" key="5">
    <source>
        <dbReference type="SAM" id="Coils"/>
    </source>
</evidence>
<feature type="compositionally biased region" description="Low complexity" evidence="6">
    <location>
        <begin position="44"/>
        <end position="62"/>
    </location>
</feature>
<dbReference type="AlphaFoldDB" id="A0A1S8JP65"/>
<evidence type="ECO:0000256" key="6">
    <source>
        <dbReference type="SAM" id="MobiDB-lite"/>
    </source>
</evidence>
<dbReference type="GO" id="GO:1901678">
    <property type="term" value="P:iron coordination entity transport"/>
    <property type="evidence" value="ECO:0007669"/>
    <property type="project" value="UniProtKB-ARBA"/>
</dbReference>
<evidence type="ECO:0000256" key="7">
    <source>
        <dbReference type="SAM" id="SignalP"/>
    </source>
</evidence>
<dbReference type="InterPro" id="IPR002491">
    <property type="entry name" value="ABC_transptr_periplasmic_BD"/>
</dbReference>
<evidence type="ECO:0000256" key="3">
    <source>
        <dbReference type="ARBA" id="ARBA00022448"/>
    </source>
</evidence>
<dbReference type="Gene3D" id="3.40.50.1980">
    <property type="entry name" value="Nitrogenase molybdenum iron protein domain"/>
    <property type="match status" value="2"/>
</dbReference>
<gene>
    <name evidence="8" type="ORF">B1P95_01005</name>
</gene>
<comment type="similarity">
    <text evidence="2">Belongs to the bacterial solute-binding protein 8 family.</text>
</comment>
<dbReference type="EMBL" id="MVGJ01000005">
    <property type="protein sequence ID" value="OOL83973.1"/>
    <property type="molecule type" value="Genomic_DNA"/>
</dbReference>
<evidence type="ECO:0000313" key="8">
    <source>
        <dbReference type="EMBL" id="OOL83973.1"/>
    </source>
</evidence>
<evidence type="ECO:0000256" key="1">
    <source>
        <dbReference type="ARBA" id="ARBA00004196"/>
    </source>
</evidence>
<keyword evidence="3" id="KW-0813">Transport</keyword>
<feature type="region of interest" description="Disordered" evidence="6">
    <location>
        <begin position="37"/>
        <end position="62"/>
    </location>
</feature>
<accession>A0A1S8JP65</accession>
<dbReference type="Proteomes" id="UP000191171">
    <property type="component" value="Unassembled WGS sequence"/>
</dbReference>
<feature type="signal peptide" evidence="7">
    <location>
        <begin position="1"/>
        <end position="34"/>
    </location>
</feature>
<protein>
    <submittedName>
        <fullName evidence="8">Ferrichrome ABC transporter substrate-binding protein</fullName>
    </submittedName>
</protein>
<reference evidence="8 9" key="1">
    <citation type="submission" date="2017-02" db="EMBL/GenBank/DDBJ databases">
        <title>Clonality and virulence of isolates of VRE in Hematopoietic Stem Cell Transplanted (HSCT) patients.</title>
        <authorList>
            <person name="Marchi A.P."/>
            <person name="Martins R.C."/>
            <person name="Marie S.K."/>
            <person name="Levin A.S."/>
            <person name="Costa S.F."/>
        </authorList>
    </citation>
    <scope>NUCLEOTIDE SEQUENCE [LARGE SCALE GENOMIC DNA]</scope>
    <source>
        <strain evidence="8 9">LIM1759</strain>
    </source>
</reference>
<sequence length="330" mass="36679">MRKILNYVRRKEMKLKTKVFTLSSILLLAGVLSACSPSSDKETATTANSTTSSNSTHTVTDTLGHKVEIPNAPKRIIGSYLEDYLIALGEKPIAQWTVGSGSIQDYLQDDLKDVPTISYDLPYEKVLSFEPDLLLISSSATVEGGKYEQYSKIAPTYVVKNGTDVTWEEQLKDVGKALAKEKEAEKIISDYQKSIKKTREELADKIENKTAAVLWVTNNSAFMVSKNRSSGRIVYDDLEFGVPDLVEEVSKKATSDWSAVSSEKLAELDADYIILVNSDKDAAMFNEPSWKNLKAVTDNHVLQFGPESSWLYNGPIASQEMVNDIKEKLN</sequence>
<dbReference type="PROSITE" id="PS50983">
    <property type="entry name" value="FE_B12_PBP"/>
    <property type="match status" value="1"/>
</dbReference>
<organism evidence="8 9">
    <name type="scientific">Enterococcus faecium</name>
    <name type="common">Streptococcus faecium</name>
    <dbReference type="NCBI Taxonomy" id="1352"/>
    <lineage>
        <taxon>Bacteria</taxon>
        <taxon>Bacillati</taxon>
        <taxon>Bacillota</taxon>
        <taxon>Bacilli</taxon>
        <taxon>Lactobacillales</taxon>
        <taxon>Enterococcaceae</taxon>
        <taxon>Enterococcus</taxon>
    </lineage>
</organism>
<dbReference type="SUPFAM" id="SSF53807">
    <property type="entry name" value="Helical backbone' metal receptor"/>
    <property type="match status" value="1"/>
</dbReference>
<keyword evidence="5" id="KW-0175">Coiled coil</keyword>
<evidence type="ECO:0000256" key="4">
    <source>
        <dbReference type="ARBA" id="ARBA00022729"/>
    </source>
</evidence>
<feature type="chain" id="PRO_5044193001" evidence="7">
    <location>
        <begin position="35"/>
        <end position="330"/>
    </location>
</feature>
<name>A0A1S8JP65_ENTFC</name>
<dbReference type="PANTHER" id="PTHR30532">
    <property type="entry name" value="IRON III DICITRATE-BINDING PERIPLASMIC PROTEIN"/>
    <property type="match status" value="1"/>
</dbReference>
<dbReference type="Pfam" id="PF01497">
    <property type="entry name" value="Peripla_BP_2"/>
    <property type="match status" value="1"/>
</dbReference>
<dbReference type="PANTHER" id="PTHR30532:SF29">
    <property type="entry name" value="FE(3+) DICITRATE-BINDING PERIPLASMIC PROTEIN"/>
    <property type="match status" value="1"/>
</dbReference>
<dbReference type="GO" id="GO:0030288">
    <property type="term" value="C:outer membrane-bounded periplasmic space"/>
    <property type="evidence" value="ECO:0007669"/>
    <property type="project" value="TreeGrafter"/>
</dbReference>
<dbReference type="InterPro" id="IPR051313">
    <property type="entry name" value="Bact_iron-sidero_bind"/>
</dbReference>
<comment type="subcellular location">
    <subcellularLocation>
        <location evidence="1">Cell envelope</location>
    </subcellularLocation>
</comment>
<comment type="caution">
    <text evidence="8">The sequence shown here is derived from an EMBL/GenBank/DDBJ whole genome shotgun (WGS) entry which is preliminary data.</text>
</comment>
<proteinExistence type="inferred from homology"/>